<evidence type="ECO:0000256" key="2">
    <source>
        <dbReference type="ARBA" id="ARBA00006164"/>
    </source>
</evidence>
<gene>
    <name evidence="9" type="ORF">AB1Y20_010256</name>
</gene>
<feature type="region of interest" description="Disordered" evidence="8">
    <location>
        <begin position="1"/>
        <end position="33"/>
    </location>
</feature>
<evidence type="ECO:0000256" key="8">
    <source>
        <dbReference type="SAM" id="MobiDB-lite"/>
    </source>
</evidence>
<reference evidence="9 10" key="1">
    <citation type="journal article" date="2024" name="Science">
        <title>Giant polyketide synthase enzymes in the biosynthesis of giant marine polyether toxins.</title>
        <authorList>
            <person name="Fallon T.R."/>
            <person name="Shende V.V."/>
            <person name="Wierzbicki I.H."/>
            <person name="Pendleton A.L."/>
            <person name="Watervoot N.F."/>
            <person name="Auber R.P."/>
            <person name="Gonzalez D.J."/>
            <person name="Wisecaver J.H."/>
            <person name="Moore B.S."/>
        </authorList>
    </citation>
    <scope>NUCLEOTIDE SEQUENCE [LARGE SCALE GENOMIC DNA]</scope>
    <source>
        <strain evidence="9 10">12B1</strain>
    </source>
</reference>
<dbReference type="Proteomes" id="UP001515480">
    <property type="component" value="Unassembled WGS sequence"/>
</dbReference>
<dbReference type="GO" id="GO:0000398">
    <property type="term" value="P:mRNA splicing, via spliceosome"/>
    <property type="evidence" value="ECO:0007669"/>
    <property type="project" value="UniProtKB-UniRule"/>
</dbReference>
<keyword evidence="5 7" id="KW-0508">mRNA splicing</keyword>
<comment type="function">
    <text evidence="7">Required for pre-mRNA splicing.</text>
</comment>
<comment type="similarity">
    <text evidence="2 7">Belongs to the PRP38 family.</text>
</comment>
<organism evidence="9 10">
    <name type="scientific">Prymnesium parvum</name>
    <name type="common">Toxic golden alga</name>
    <dbReference type="NCBI Taxonomy" id="97485"/>
    <lineage>
        <taxon>Eukaryota</taxon>
        <taxon>Haptista</taxon>
        <taxon>Haptophyta</taxon>
        <taxon>Prymnesiophyceae</taxon>
        <taxon>Prymnesiales</taxon>
        <taxon>Prymnesiaceae</taxon>
        <taxon>Prymnesium</taxon>
    </lineage>
</organism>
<dbReference type="InterPro" id="IPR005037">
    <property type="entry name" value="PRP38"/>
</dbReference>
<sequence length="480" mass="54580">MVKNNYSSGRNDDRLQNPNGKNEPQSFGEGEGEEKIADVLPCHPYSAVGNMNLNNMLIENIRSHDYFKGLAELKTFEETVDQIYYDVKYVTPWKPGTHKTQRASGMCSGLRGVSNAGIPSSAYMLLFKLYTLQITKSQIERLLSHPDSAFIRAIGLLYLRHCCDPKQLFGWFEKVLDDEEQLDEVGDNSMTTIGRFARKLLLEQEYHDTMLPRLPVPVQREIQKKLEERPPVGGEAAENPSRSWEKQREDRHDWRDERARDDERPPRDFRDESGGGAASRGRDEAGGYANYERRDVRRDDFRAASSYGREREDRPRDDHRGGYARDDRREERREYAPRQDYRNERPRDDRPPERRENDFARRDGGGGGYNGHGHMGGGGGHGGRYDERRDERREHAAGAYGGARDEQAAKRMRPNPEPEPAAPKAESAAEKLARLRAKQAAKNGGVGFMASIGGDYAGTVSHAPAKGLQRYQQLVREGRQ</sequence>
<dbReference type="GO" id="GO:0005681">
    <property type="term" value="C:spliceosomal complex"/>
    <property type="evidence" value="ECO:0007669"/>
    <property type="project" value="UniProtKB-KW"/>
</dbReference>
<evidence type="ECO:0000256" key="4">
    <source>
        <dbReference type="ARBA" id="ARBA00022728"/>
    </source>
</evidence>
<evidence type="ECO:0000256" key="1">
    <source>
        <dbReference type="ARBA" id="ARBA00004123"/>
    </source>
</evidence>
<dbReference type="AlphaFoldDB" id="A0AB34K4N3"/>
<evidence type="ECO:0000256" key="3">
    <source>
        <dbReference type="ARBA" id="ARBA00022664"/>
    </source>
</evidence>
<protein>
    <recommendedName>
        <fullName evidence="7">Pre-mRNA-splicing factor 38</fullName>
    </recommendedName>
</protein>
<comment type="caution">
    <text evidence="9">The sequence shown here is derived from an EMBL/GenBank/DDBJ whole genome shotgun (WGS) entry which is preliminary data.</text>
</comment>
<evidence type="ECO:0000313" key="9">
    <source>
        <dbReference type="EMBL" id="KAL1528934.1"/>
    </source>
</evidence>
<dbReference type="Pfam" id="PF03371">
    <property type="entry name" value="PRP38"/>
    <property type="match status" value="1"/>
</dbReference>
<keyword evidence="3 7" id="KW-0507">mRNA processing</keyword>
<keyword evidence="10" id="KW-1185">Reference proteome</keyword>
<evidence type="ECO:0000256" key="5">
    <source>
        <dbReference type="ARBA" id="ARBA00023187"/>
    </source>
</evidence>
<keyword evidence="4 7" id="KW-0747">Spliceosome</keyword>
<name>A0AB34K4N3_PRYPA</name>
<feature type="compositionally biased region" description="Polar residues" evidence="8">
    <location>
        <begin position="16"/>
        <end position="25"/>
    </location>
</feature>
<evidence type="ECO:0000256" key="6">
    <source>
        <dbReference type="ARBA" id="ARBA00023242"/>
    </source>
</evidence>
<evidence type="ECO:0000313" key="10">
    <source>
        <dbReference type="Proteomes" id="UP001515480"/>
    </source>
</evidence>
<dbReference type="PANTHER" id="PTHR23142">
    <property type="entry name" value="PRE-MRNA-SPLICING FACTOR 38A-RELATED"/>
    <property type="match status" value="1"/>
</dbReference>
<feature type="compositionally biased region" description="Basic and acidic residues" evidence="8">
    <location>
        <begin position="243"/>
        <end position="273"/>
    </location>
</feature>
<feature type="compositionally biased region" description="Basic and acidic residues" evidence="8">
    <location>
        <begin position="280"/>
        <end position="364"/>
    </location>
</feature>
<accession>A0AB34K4N3</accession>
<feature type="compositionally biased region" description="Gly residues" evidence="8">
    <location>
        <begin position="365"/>
        <end position="382"/>
    </location>
</feature>
<feature type="compositionally biased region" description="Basic and acidic residues" evidence="8">
    <location>
        <begin position="383"/>
        <end position="396"/>
    </location>
</feature>
<comment type="subcellular location">
    <subcellularLocation>
        <location evidence="1 7">Nucleus</location>
    </subcellularLocation>
</comment>
<proteinExistence type="inferred from homology"/>
<dbReference type="EMBL" id="JBGBPQ010000002">
    <property type="protein sequence ID" value="KAL1528934.1"/>
    <property type="molecule type" value="Genomic_DNA"/>
</dbReference>
<evidence type="ECO:0000256" key="7">
    <source>
        <dbReference type="RuleBase" id="RU367025"/>
    </source>
</evidence>
<feature type="region of interest" description="Disordered" evidence="8">
    <location>
        <begin position="226"/>
        <end position="432"/>
    </location>
</feature>
<keyword evidence="6 7" id="KW-0539">Nucleus</keyword>